<feature type="transmembrane region" description="Helical" evidence="1">
    <location>
        <begin position="93"/>
        <end position="119"/>
    </location>
</feature>
<proteinExistence type="predicted"/>
<comment type="caution">
    <text evidence="3">The sequence shown here is derived from an EMBL/GenBank/DDBJ whole genome shotgun (WGS) entry which is preliminary data.</text>
</comment>
<keyword evidence="1" id="KW-0812">Transmembrane</keyword>
<dbReference type="EMBL" id="PJMU01000001">
    <property type="protein sequence ID" value="PKV75416.1"/>
    <property type="molecule type" value="Genomic_DNA"/>
</dbReference>
<dbReference type="InterPro" id="IPR018639">
    <property type="entry name" value="DUF2062"/>
</dbReference>
<organism evidence="3 4">
    <name type="scientific">Pontibacter ramchanderi</name>
    <dbReference type="NCBI Taxonomy" id="1179743"/>
    <lineage>
        <taxon>Bacteria</taxon>
        <taxon>Pseudomonadati</taxon>
        <taxon>Bacteroidota</taxon>
        <taxon>Cytophagia</taxon>
        <taxon>Cytophagales</taxon>
        <taxon>Hymenobacteraceae</taxon>
        <taxon>Pontibacter</taxon>
    </lineage>
</organism>
<dbReference type="Proteomes" id="UP000233782">
    <property type="component" value="Unassembled WGS sequence"/>
</dbReference>
<feature type="domain" description="DUF2062" evidence="2">
    <location>
        <begin position="35"/>
        <end position="176"/>
    </location>
</feature>
<name>A0A2N3V1F3_9BACT</name>
<protein>
    <recommendedName>
        <fullName evidence="2">DUF2062 domain-containing protein</fullName>
    </recommendedName>
</protein>
<gene>
    <name evidence="3" type="ORF">BD749_0358</name>
</gene>
<accession>A0A2N3V1F3</accession>
<dbReference type="Pfam" id="PF09835">
    <property type="entry name" value="DUF2062"/>
    <property type="match status" value="1"/>
</dbReference>
<feature type="transmembrane region" description="Helical" evidence="1">
    <location>
        <begin position="54"/>
        <end position="81"/>
    </location>
</feature>
<sequence>MQLFYVSGRLLCNTFNQDLFKAKGLSTILSAFYKRRIAQPVFNLLRQGMTPHKLAVTVALGTVVGILPALGVTTVLGTALAARFRLNIAATVLVSYLVHPLQLVLIIPFIRAGIFVFGLDELRLTLDEMLAMFRSDWLEALSKLWVANLAAVSAWAILAFPIGVALYYALLPILRRVLPKPLTPVDDKAIPAELIPEVIIPVTPEAEVRS</sequence>
<keyword evidence="1" id="KW-0472">Membrane</keyword>
<dbReference type="PANTHER" id="PTHR35102">
    <property type="entry name" value="E3 UBIQUITIN-PROTEIN LIGASE"/>
    <property type="match status" value="1"/>
</dbReference>
<evidence type="ECO:0000256" key="1">
    <source>
        <dbReference type="SAM" id="Phobius"/>
    </source>
</evidence>
<evidence type="ECO:0000313" key="4">
    <source>
        <dbReference type="Proteomes" id="UP000233782"/>
    </source>
</evidence>
<dbReference type="AlphaFoldDB" id="A0A2N3V1F3"/>
<evidence type="ECO:0000313" key="3">
    <source>
        <dbReference type="EMBL" id="PKV75416.1"/>
    </source>
</evidence>
<dbReference type="PANTHER" id="PTHR35102:SF1">
    <property type="entry name" value="E3 UBIQUITIN-PROTEIN LIGASE"/>
    <property type="match status" value="1"/>
</dbReference>
<feature type="transmembrane region" description="Helical" evidence="1">
    <location>
        <begin position="145"/>
        <end position="170"/>
    </location>
</feature>
<keyword evidence="1" id="KW-1133">Transmembrane helix</keyword>
<evidence type="ECO:0000259" key="2">
    <source>
        <dbReference type="Pfam" id="PF09835"/>
    </source>
</evidence>
<keyword evidence="4" id="KW-1185">Reference proteome</keyword>
<reference evidence="3 4" key="1">
    <citation type="submission" date="2017-12" db="EMBL/GenBank/DDBJ databases">
        <title>Genomic Encyclopedia of Type Strains, Phase III (KMG-III): the genomes of soil and plant-associated and newly described type strains.</title>
        <authorList>
            <person name="Whitman W."/>
        </authorList>
    </citation>
    <scope>NUCLEOTIDE SEQUENCE [LARGE SCALE GENOMIC DNA]</scope>
    <source>
        <strain evidence="3 4">LP43</strain>
    </source>
</reference>